<comment type="caution">
    <text evidence="2">The sequence shown here is derived from an EMBL/GenBank/DDBJ whole genome shotgun (WGS) entry which is preliminary data.</text>
</comment>
<sequence>MTVSEAFLPLLAERFPEILALRATSMCRQGQALKTTCENFLTSLRLRMQRCVQRLPSQVEDGLSSHRKKQDQVTRAALNPPERQNEPAKVSTTVRHLANIGSCPFCKDARDAANCTELRKTDVQTPSMAVKKWPPGKSLQSELKMFNVWMWGSSSWASAPAAVAVPGHVI</sequence>
<organism evidence="2 3">
    <name type="scientific">Trichinella murrelli</name>
    <dbReference type="NCBI Taxonomy" id="144512"/>
    <lineage>
        <taxon>Eukaryota</taxon>
        <taxon>Metazoa</taxon>
        <taxon>Ecdysozoa</taxon>
        <taxon>Nematoda</taxon>
        <taxon>Enoplea</taxon>
        <taxon>Dorylaimia</taxon>
        <taxon>Trichinellida</taxon>
        <taxon>Trichinellidae</taxon>
        <taxon>Trichinella</taxon>
    </lineage>
</organism>
<gene>
    <name evidence="2" type="ORF">T05_5390</name>
</gene>
<feature type="region of interest" description="Disordered" evidence="1">
    <location>
        <begin position="60"/>
        <end position="89"/>
    </location>
</feature>
<accession>A0A0V0TSW4</accession>
<dbReference type="EMBL" id="JYDJ01000153">
    <property type="protein sequence ID" value="KRX42066.1"/>
    <property type="molecule type" value="Genomic_DNA"/>
</dbReference>
<keyword evidence="3" id="KW-1185">Reference proteome</keyword>
<proteinExistence type="predicted"/>
<evidence type="ECO:0000313" key="3">
    <source>
        <dbReference type="Proteomes" id="UP000055048"/>
    </source>
</evidence>
<evidence type="ECO:0000256" key="1">
    <source>
        <dbReference type="SAM" id="MobiDB-lite"/>
    </source>
</evidence>
<dbReference type="AlphaFoldDB" id="A0A0V0TSW4"/>
<reference evidence="2 3" key="1">
    <citation type="submission" date="2015-01" db="EMBL/GenBank/DDBJ databases">
        <title>Evolution of Trichinella species and genotypes.</title>
        <authorList>
            <person name="Korhonen P.K."/>
            <person name="Edoardo P."/>
            <person name="Giuseppe L.R."/>
            <person name="Gasser R.B."/>
        </authorList>
    </citation>
    <scope>NUCLEOTIDE SEQUENCE [LARGE SCALE GENOMIC DNA]</scope>
    <source>
        <strain evidence="2">ISS417</strain>
    </source>
</reference>
<name>A0A0V0TSW4_9BILA</name>
<dbReference type="OrthoDB" id="5927588at2759"/>
<evidence type="ECO:0000313" key="2">
    <source>
        <dbReference type="EMBL" id="KRX42066.1"/>
    </source>
</evidence>
<dbReference type="Proteomes" id="UP000055048">
    <property type="component" value="Unassembled WGS sequence"/>
</dbReference>
<protein>
    <submittedName>
        <fullName evidence="2">Uncharacterized protein</fullName>
    </submittedName>
</protein>